<name>X1E5K3_9ZZZZ</name>
<gene>
    <name evidence="1" type="ORF">S01H4_54799</name>
</gene>
<sequence length="87" mass="9792">MEDGIETLDASSAVQLAKDACHIDTLNFAMSDEEIRTVAKWIGQQAPDTIWVDGKPKFRTLGISAMLFITLSEFPKFYEKYGLSQFN</sequence>
<dbReference type="EMBL" id="BART01031561">
    <property type="protein sequence ID" value="GAH15680.1"/>
    <property type="molecule type" value="Genomic_DNA"/>
</dbReference>
<reference evidence="1" key="1">
    <citation type="journal article" date="2014" name="Front. Microbiol.">
        <title>High frequency of phylogenetically diverse reductive dehalogenase-homologous genes in deep subseafloor sedimentary metagenomes.</title>
        <authorList>
            <person name="Kawai M."/>
            <person name="Futagami T."/>
            <person name="Toyoda A."/>
            <person name="Takaki Y."/>
            <person name="Nishi S."/>
            <person name="Hori S."/>
            <person name="Arai W."/>
            <person name="Tsubouchi T."/>
            <person name="Morono Y."/>
            <person name="Uchiyama I."/>
            <person name="Ito T."/>
            <person name="Fujiyama A."/>
            <person name="Inagaki F."/>
            <person name="Takami H."/>
        </authorList>
    </citation>
    <scope>NUCLEOTIDE SEQUENCE</scope>
    <source>
        <strain evidence="1">Expedition CK06-06</strain>
    </source>
</reference>
<dbReference type="AlphaFoldDB" id="X1E5K3"/>
<proteinExistence type="predicted"/>
<protein>
    <submittedName>
        <fullName evidence="1">Uncharacterized protein</fullName>
    </submittedName>
</protein>
<accession>X1E5K3</accession>
<comment type="caution">
    <text evidence="1">The sequence shown here is derived from an EMBL/GenBank/DDBJ whole genome shotgun (WGS) entry which is preliminary data.</text>
</comment>
<organism evidence="1">
    <name type="scientific">marine sediment metagenome</name>
    <dbReference type="NCBI Taxonomy" id="412755"/>
    <lineage>
        <taxon>unclassified sequences</taxon>
        <taxon>metagenomes</taxon>
        <taxon>ecological metagenomes</taxon>
    </lineage>
</organism>
<evidence type="ECO:0000313" key="1">
    <source>
        <dbReference type="EMBL" id="GAH15680.1"/>
    </source>
</evidence>